<dbReference type="PANTHER" id="PTHR45694:SF18">
    <property type="entry name" value="GLUTAREDOXIN-1-RELATED"/>
    <property type="match status" value="1"/>
</dbReference>
<dbReference type="GO" id="GO:0045454">
    <property type="term" value="P:cell redox homeostasis"/>
    <property type="evidence" value="ECO:0007669"/>
    <property type="project" value="InterPro"/>
</dbReference>
<evidence type="ECO:0000313" key="10">
    <source>
        <dbReference type="Proteomes" id="UP000195766"/>
    </source>
</evidence>
<dbReference type="PANTHER" id="PTHR45694">
    <property type="entry name" value="GLUTAREDOXIN 2"/>
    <property type="match status" value="1"/>
</dbReference>
<organism evidence="9 10">
    <name type="scientific">Brevundimonas diminuta 3F5N</name>
    <dbReference type="NCBI Taxonomy" id="1255603"/>
    <lineage>
        <taxon>Bacteria</taxon>
        <taxon>Pseudomonadati</taxon>
        <taxon>Pseudomonadota</taxon>
        <taxon>Alphaproteobacteria</taxon>
        <taxon>Caulobacterales</taxon>
        <taxon>Caulobacteraceae</taxon>
        <taxon>Brevundimonas</taxon>
    </lineage>
</organism>
<dbReference type="AlphaFoldDB" id="A0A1R4F2B8"/>
<evidence type="ECO:0000256" key="3">
    <source>
        <dbReference type="ARBA" id="ARBA00022448"/>
    </source>
</evidence>
<evidence type="ECO:0000256" key="2">
    <source>
        <dbReference type="ARBA" id="ARBA00007787"/>
    </source>
</evidence>
<proteinExistence type="inferred from homology"/>
<keyword evidence="5" id="KW-1015">Disulfide bond</keyword>
<comment type="function">
    <text evidence="1 7">Has a glutathione-disulfide oxidoreductase activity in the presence of NADPH and glutathione reductase. Reduces low molecular weight disulfides and proteins.</text>
</comment>
<keyword evidence="3 7" id="KW-0813">Transport</keyword>
<dbReference type="Proteomes" id="UP000195766">
    <property type="component" value="Unassembled WGS sequence"/>
</dbReference>
<dbReference type="InterPro" id="IPR011767">
    <property type="entry name" value="GLR_AS"/>
</dbReference>
<dbReference type="PROSITE" id="PS51354">
    <property type="entry name" value="GLUTAREDOXIN_2"/>
    <property type="match status" value="1"/>
</dbReference>
<evidence type="ECO:0000256" key="5">
    <source>
        <dbReference type="ARBA" id="ARBA00023157"/>
    </source>
</evidence>
<dbReference type="SUPFAM" id="SSF52833">
    <property type="entry name" value="Thioredoxin-like"/>
    <property type="match status" value="1"/>
</dbReference>
<keyword evidence="7" id="KW-0963">Cytoplasm</keyword>
<evidence type="ECO:0000313" key="9">
    <source>
        <dbReference type="EMBL" id="SJM50088.1"/>
    </source>
</evidence>
<feature type="domain" description="Glutaredoxin" evidence="8">
    <location>
        <begin position="4"/>
        <end position="64"/>
    </location>
</feature>
<evidence type="ECO:0000256" key="6">
    <source>
        <dbReference type="ARBA" id="ARBA00023284"/>
    </source>
</evidence>
<evidence type="ECO:0000256" key="7">
    <source>
        <dbReference type="RuleBase" id="RU364065"/>
    </source>
</evidence>
<reference evidence="9 10" key="1">
    <citation type="submission" date="2017-02" db="EMBL/GenBank/DDBJ databases">
        <authorList>
            <person name="Peterson S.W."/>
        </authorList>
    </citation>
    <scope>NUCLEOTIDE SEQUENCE [LARGE SCALE GENOMIC DNA]</scope>
    <source>
        <strain evidence="9 10">3F5N</strain>
    </source>
</reference>
<dbReference type="PROSITE" id="PS00195">
    <property type="entry name" value="GLUTAREDOXIN_1"/>
    <property type="match status" value="1"/>
</dbReference>
<dbReference type="OrthoDB" id="9814618at2"/>
<gene>
    <name evidence="9" type="ORF">FM111_02250</name>
</gene>
<dbReference type="Pfam" id="PF00462">
    <property type="entry name" value="Glutaredoxin"/>
    <property type="match status" value="1"/>
</dbReference>
<accession>A0A1R4F2B8</accession>
<keyword evidence="6 7" id="KW-0676">Redox-active center</keyword>
<dbReference type="CDD" id="cd03418">
    <property type="entry name" value="GRX_GRXb_1_3_like"/>
    <property type="match status" value="1"/>
</dbReference>
<protein>
    <recommendedName>
        <fullName evidence="7">Glutaredoxin</fullName>
    </recommendedName>
</protein>
<dbReference type="GeneID" id="56578442"/>
<evidence type="ECO:0000256" key="4">
    <source>
        <dbReference type="ARBA" id="ARBA00022982"/>
    </source>
</evidence>
<dbReference type="Gene3D" id="3.40.30.10">
    <property type="entry name" value="Glutaredoxin"/>
    <property type="match status" value="1"/>
</dbReference>
<dbReference type="NCBIfam" id="TIGR02181">
    <property type="entry name" value="GRX_bact"/>
    <property type="match status" value="1"/>
</dbReference>
<evidence type="ECO:0000259" key="8">
    <source>
        <dbReference type="Pfam" id="PF00462"/>
    </source>
</evidence>
<sequence>MAEVVLYTKPGCPYCIRAMALLDRKGAAYTEIVASNDPAKKAEMVERSGGAATFPQIFIDGKHVGGSDDIHALDRKGELDALLAA</sequence>
<dbReference type="EMBL" id="FUIE01000015">
    <property type="protein sequence ID" value="SJM50088.1"/>
    <property type="molecule type" value="Genomic_DNA"/>
</dbReference>
<comment type="similarity">
    <text evidence="2 7">Belongs to the glutaredoxin family.</text>
</comment>
<dbReference type="InterPro" id="IPR014025">
    <property type="entry name" value="Glutaredoxin_subgr"/>
</dbReference>
<dbReference type="RefSeq" id="WP_003164178.1">
    <property type="nucleotide sequence ID" value="NZ_FUIE01000015.1"/>
</dbReference>
<keyword evidence="4 7" id="KW-0249">Electron transport</keyword>
<dbReference type="InterPro" id="IPR036249">
    <property type="entry name" value="Thioredoxin-like_sf"/>
</dbReference>
<name>A0A1R4F2B8_BREDI</name>
<dbReference type="InterPro" id="IPR002109">
    <property type="entry name" value="Glutaredoxin"/>
</dbReference>
<dbReference type="InterPro" id="IPR011900">
    <property type="entry name" value="GRX_bact"/>
</dbReference>
<dbReference type="GO" id="GO:0005737">
    <property type="term" value="C:cytoplasm"/>
    <property type="evidence" value="ECO:0007669"/>
    <property type="project" value="TreeGrafter"/>
</dbReference>
<evidence type="ECO:0000256" key="1">
    <source>
        <dbReference type="ARBA" id="ARBA00002549"/>
    </source>
</evidence>
<dbReference type="GO" id="GO:0015038">
    <property type="term" value="F:glutathione disulfide oxidoreductase activity"/>
    <property type="evidence" value="ECO:0007669"/>
    <property type="project" value="UniProtKB-UniRule"/>
</dbReference>
<dbReference type="GO" id="GO:0034599">
    <property type="term" value="P:cellular response to oxidative stress"/>
    <property type="evidence" value="ECO:0007669"/>
    <property type="project" value="TreeGrafter"/>
</dbReference>
<dbReference type="PRINTS" id="PR00160">
    <property type="entry name" value="GLUTAREDOXIN"/>
</dbReference>